<evidence type="ECO:0008006" key="3">
    <source>
        <dbReference type="Google" id="ProtNLM"/>
    </source>
</evidence>
<dbReference type="InterPro" id="IPR020354">
    <property type="entry name" value="Competence_nuclease_inhibitor"/>
</dbReference>
<dbReference type="RefSeq" id="WP_028599610.1">
    <property type="nucleotide sequence ID" value="NZ_BIMM01000002.1"/>
</dbReference>
<reference evidence="1 2" key="1">
    <citation type="submission" date="2017-05" db="EMBL/GenBank/DDBJ databases">
        <title>Functional genome analysis of Paenibacillus pasadenensis strain R16: insights on endophytic life style and antifungal activity.</title>
        <authorList>
            <person name="Passera A."/>
            <person name="Marcolungo L."/>
            <person name="Casati P."/>
            <person name="Brasca M."/>
            <person name="Quaglino F."/>
            <person name="Delledonne M."/>
        </authorList>
    </citation>
    <scope>NUCLEOTIDE SEQUENCE [LARGE SCALE GENOMIC DNA]</scope>
    <source>
        <strain evidence="1 2">R16</strain>
    </source>
</reference>
<dbReference type="EMBL" id="NFEZ01000004">
    <property type="protein sequence ID" value="PLT45477.1"/>
    <property type="molecule type" value="Genomic_DNA"/>
</dbReference>
<dbReference type="InterPro" id="IPR038691">
    <property type="entry name" value="ComJ_sf"/>
</dbReference>
<proteinExistence type="predicted"/>
<keyword evidence="2" id="KW-1185">Reference proteome</keyword>
<evidence type="ECO:0000313" key="1">
    <source>
        <dbReference type="EMBL" id="PLT45477.1"/>
    </source>
</evidence>
<sequence>MTRLGTTELLVSYSQLAAYNRSEEHPYSDWTDEHVGQGFAWREGSVSFGTLGDVRSLVELELDERLPEPAADAVRVIVVPFRADGSGIAVSSILSETLAAELPAGLYELQFEAFEPAGDGDGPGRYRLAFAPAESPAARIVRQDEELDPPAELVLAAEAAV</sequence>
<accession>A0A2N5N558</accession>
<gene>
    <name evidence="1" type="ORF">B8V81_3908</name>
</gene>
<protein>
    <recommendedName>
        <fullName evidence="3">Competence protein</fullName>
    </recommendedName>
</protein>
<comment type="caution">
    <text evidence="1">The sequence shown here is derived from an EMBL/GenBank/DDBJ whole genome shotgun (WGS) entry which is preliminary data.</text>
</comment>
<dbReference type="OrthoDB" id="9182344at2"/>
<dbReference type="AlphaFoldDB" id="A0A2N5N558"/>
<dbReference type="Pfam" id="PF11033">
    <property type="entry name" value="ComJ"/>
    <property type="match status" value="1"/>
</dbReference>
<organism evidence="1 2">
    <name type="scientific">Paenibacillus pasadenensis</name>
    <dbReference type="NCBI Taxonomy" id="217090"/>
    <lineage>
        <taxon>Bacteria</taxon>
        <taxon>Bacillati</taxon>
        <taxon>Bacillota</taxon>
        <taxon>Bacilli</taxon>
        <taxon>Bacillales</taxon>
        <taxon>Paenibacillaceae</taxon>
        <taxon>Paenibacillus</taxon>
    </lineage>
</organism>
<dbReference type="Gene3D" id="2.60.34.30">
    <property type="entry name" value="Competence, DNA-entry nuclease inhibitor, ComJ"/>
    <property type="match status" value="1"/>
</dbReference>
<dbReference type="Proteomes" id="UP000234789">
    <property type="component" value="Unassembled WGS sequence"/>
</dbReference>
<evidence type="ECO:0000313" key="2">
    <source>
        <dbReference type="Proteomes" id="UP000234789"/>
    </source>
</evidence>
<name>A0A2N5N558_9BACL</name>